<reference evidence="2" key="1">
    <citation type="submission" date="2020-11" db="EMBL/GenBank/DDBJ databases">
        <authorList>
            <person name="Whitehead M."/>
        </authorList>
    </citation>
    <scope>NUCLEOTIDE SEQUENCE</scope>
    <source>
        <strain evidence="2">EGII</strain>
    </source>
</reference>
<dbReference type="EMBL" id="CAJHJT010000012">
    <property type="protein sequence ID" value="CAD6998883.1"/>
    <property type="molecule type" value="Genomic_DNA"/>
</dbReference>
<evidence type="ECO:0000256" key="1">
    <source>
        <dbReference type="SAM" id="MobiDB-lite"/>
    </source>
</evidence>
<proteinExistence type="predicted"/>
<feature type="region of interest" description="Disordered" evidence="1">
    <location>
        <begin position="1"/>
        <end position="30"/>
    </location>
</feature>
<evidence type="ECO:0000313" key="3">
    <source>
        <dbReference type="Proteomes" id="UP000606786"/>
    </source>
</evidence>
<evidence type="ECO:0000313" key="2">
    <source>
        <dbReference type="EMBL" id="CAD6998883.1"/>
    </source>
</evidence>
<dbReference type="Proteomes" id="UP000606786">
    <property type="component" value="Unassembled WGS sequence"/>
</dbReference>
<protein>
    <submittedName>
        <fullName evidence="2">(Mediterranean fruit fly) hypothetical protein</fullName>
    </submittedName>
</protein>
<dbReference type="AlphaFoldDB" id="A0A811UPB2"/>
<organism evidence="2 3">
    <name type="scientific">Ceratitis capitata</name>
    <name type="common">Mediterranean fruit fly</name>
    <name type="synonym">Tephritis capitata</name>
    <dbReference type="NCBI Taxonomy" id="7213"/>
    <lineage>
        <taxon>Eukaryota</taxon>
        <taxon>Metazoa</taxon>
        <taxon>Ecdysozoa</taxon>
        <taxon>Arthropoda</taxon>
        <taxon>Hexapoda</taxon>
        <taxon>Insecta</taxon>
        <taxon>Pterygota</taxon>
        <taxon>Neoptera</taxon>
        <taxon>Endopterygota</taxon>
        <taxon>Diptera</taxon>
        <taxon>Brachycera</taxon>
        <taxon>Muscomorpha</taxon>
        <taxon>Tephritoidea</taxon>
        <taxon>Tephritidae</taxon>
        <taxon>Ceratitis</taxon>
        <taxon>Ceratitis</taxon>
    </lineage>
</organism>
<sequence>MSYPSTRHPQLELTPKIARPTESSPTEEPASTFVLIGKIRSGAVTTSPTVQMQGCIEEEKTQQIAVNPKSSEQKISCQNRQAN</sequence>
<keyword evidence="3" id="KW-1185">Reference proteome</keyword>
<comment type="caution">
    <text evidence="2">The sequence shown here is derived from an EMBL/GenBank/DDBJ whole genome shotgun (WGS) entry which is preliminary data.</text>
</comment>
<accession>A0A811UPB2</accession>
<name>A0A811UPB2_CERCA</name>
<gene>
    <name evidence="2" type="ORF">CCAP1982_LOCUS7430</name>
</gene>